<evidence type="ECO:0000313" key="16">
    <source>
        <dbReference type="Proteomes" id="UP000754710"/>
    </source>
</evidence>
<dbReference type="SUPFAM" id="SSF48150">
    <property type="entry name" value="DNA-glycosylase"/>
    <property type="match status" value="1"/>
</dbReference>
<keyword evidence="13" id="KW-0326">Glycosidase</keyword>
<keyword evidence="16" id="KW-1185">Reference proteome</keyword>
<evidence type="ECO:0000256" key="6">
    <source>
        <dbReference type="ARBA" id="ARBA00022485"/>
    </source>
</evidence>
<keyword evidence="12" id="KW-0234">DNA repair</keyword>
<dbReference type="SMART" id="SM00478">
    <property type="entry name" value="ENDO3c"/>
    <property type="match status" value="1"/>
</dbReference>
<dbReference type="PANTHER" id="PTHR42944">
    <property type="entry name" value="ADENINE DNA GLYCOSYLASE"/>
    <property type="match status" value="1"/>
</dbReference>
<dbReference type="InterPro" id="IPR003265">
    <property type="entry name" value="HhH-GPD_domain"/>
</dbReference>
<evidence type="ECO:0000256" key="3">
    <source>
        <dbReference type="ARBA" id="ARBA00008343"/>
    </source>
</evidence>
<dbReference type="InterPro" id="IPR023170">
    <property type="entry name" value="HhH_base_excis_C"/>
</dbReference>
<reference evidence="15 16" key="1">
    <citation type="submission" date="2021-08" db="EMBL/GenBank/DDBJ databases">
        <title>Nocardioides bacterium WL0053 sp. nov., isolated from the sediment.</title>
        <authorList>
            <person name="Wang L."/>
            <person name="Zhang D."/>
            <person name="Zhang A."/>
        </authorList>
    </citation>
    <scope>NUCLEOTIDE SEQUENCE [LARGE SCALE GENOMIC DNA]</scope>
    <source>
        <strain evidence="15 16">WL0053</strain>
    </source>
</reference>
<dbReference type="PANTHER" id="PTHR42944:SF1">
    <property type="entry name" value="ADENINE DNA GLYCOSYLASE"/>
    <property type="match status" value="1"/>
</dbReference>
<evidence type="ECO:0000256" key="7">
    <source>
        <dbReference type="ARBA" id="ARBA00022723"/>
    </source>
</evidence>
<dbReference type="Pfam" id="PF00730">
    <property type="entry name" value="HhH-GPD"/>
    <property type="match status" value="1"/>
</dbReference>
<dbReference type="InterPro" id="IPR000445">
    <property type="entry name" value="HhH_motif"/>
</dbReference>
<comment type="cofactor">
    <cofactor evidence="2">
        <name>[4Fe-4S] cluster</name>
        <dbReference type="ChEBI" id="CHEBI:49883"/>
    </cofactor>
</comment>
<name>A0ABS7RKY7_9ACTN</name>
<dbReference type="SMART" id="SM00525">
    <property type="entry name" value="FES"/>
    <property type="match status" value="1"/>
</dbReference>
<evidence type="ECO:0000256" key="1">
    <source>
        <dbReference type="ARBA" id="ARBA00000843"/>
    </source>
</evidence>
<keyword evidence="7" id="KW-0479">Metal-binding</keyword>
<evidence type="ECO:0000313" key="15">
    <source>
        <dbReference type="EMBL" id="MBY9074515.1"/>
    </source>
</evidence>
<evidence type="ECO:0000256" key="10">
    <source>
        <dbReference type="ARBA" id="ARBA00023004"/>
    </source>
</evidence>
<keyword evidence="6" id="KW-0004">4Fe-4S</keyword>
<dbReference type="InterPro" id="IPR004036">
    <property type="entry name" value="Endonuclease-III-like_CS2"/>
</dbReference>
<dbReference type="Gene3D" id="1.10.340.30">
    <property type="entry name" value="Hypothetical protein, domain 2"/>
    <property type="match status" value="1"/>
</dbReference>
<evidence type="ECO:0000256" key="2">
    <source>
        <dbReference type="ARBA" id="ARBA00001966"/>
    </source>
</evidence>
<protein>
    <recommendedName>
        <fullName evidence="5">Adenine DNA glycosylase</fullName>
        <ecNumber evidence="4">3.2.2.31</ecNumber>
    </recommendedName>
</protein>
<dbReference type="Proteomes" id="UP000754710">
    <property type="component" value="Unassembled WGS sequence"/>
</dbReference>
<dbReference type="InterPro" id="IPR044298">
    <property type="entry name" value="MIG/MutY"/>
</dbReference>
<sequence length="295" mass="31797">MTDLPEGPAGLHQRVLTWYDDHARVLPWREPDASPWAVMVSEFMLQQTPVARVLPVFAAWMDTWPTPAGLAAASTGDAVRAWGRLGYPRRALRLHGAATAIVTEHGGEVPSSLEELRALPGVGDYTAAAVASFAFGQRHVVLDTNVRRVLARSLTGVEFPGASVTRAERDLATGLLPDDEPTAATWAVAVMELGALVCTAATPRCGSCPVSDLCAWQRAGMPAYDGPPRRGQAWAGTDRQCRGRLLGVLRDAHEPVHRSRLEAVWSDAVQRSRCLDSLVHDGLVARLSADTYALP</sequence>
<dbReference type="PROSITE" id="PS01155">
    <property type="entry name" value="ENDONUCLEASE_III_2"/>
    <property type="match status" value="1"/>
</dbReference>
<dbReference type="Pfam" id="PF00633">
    <property type="entry name" value="HHH"/>
    <property type="match status" value="1"/>
</dbReference>
<keyword evidence="10" id="KW-0408">Iron</keyword>
<organism evidence="15 16">
    <name type="scientific">Nocardioides jiangsuensis</name>
    <dbReference type="NCBI Taxonomy" id="2866161"/>
    <lineage>
        <taxon>Bacteria</taxon>
        <taxon>Bacillati</taxon>
        <taxon>Actinomycetota</taxon>
        <taxon>Actinomycetes</taxon>
        <taxon>Propionibacteriales</taxon>
        <taxon>Nocardioidaceae</taxon>
        <taxon>Nocardioides</taxon>
    </lineage>
</organism>
<dbReference type="EC" id="3.2.2.31" evidence="4"/>
<dbReference type="InterPro" id="IPR003651">
    <property type="entry name" value="Endonuclease3_FeS-loop_motif"/>
</dbReference>
<dbReference type="EMBL" id="JAIEZQ010000001">
    <property type="protein sequence ID" value="MBY9074515.1"/>
    <property type="molecule type" value="Genomic_DNA"/>
</dbReference>
<keyword evidence="9" id="KW-0378">Hydrolase</keyword>
<dbReference type="CDD" id="cd00056">
    <property type="entry name" value="ENDO3c"/>
    <property type="match status" value="1"/>
</dbReference>
<keyword evidence="11" id="KW-0411">Iron-sulfur</keyword>
<comment type="catalytic activity">
    <reaction evidence="1">
        <text>Hydrolyzes free adenine bases from 7,8-dihydro-8-oxoguanine:adenine mismatched double-stranded DNA, leaving an apurinic site.</text>
        <dbReference type="EC" id="3.2.2.31"/>
    </reaction>
</comment>
<dbReference type="Gene3D" id="1.10.1670.10">
    <property type="entry name" value="Helix-hairpin-Helix base-excision DNA repair enzymes (C-terminal)"/>
    <property type="match status" value="1"/>
</dbReference>
<proteinExistence type="inferred from homology"/>
<evidence type="ECO:0000256" key="5">
    <source>
        <dbReference type="ARBA" id="ARBA00022023"/>
    </source>
</evidence>
<dbReference type="InterPro" id="IPR011257">
    <property type="entry name" value="DNA_glycosylase"/>
</dbReference>
<comment type="caution">
    <text evidence="15">The sequence shown here is derived from an EMBL/GenBank/DDBJ whole genome shotgun (WGS) entry which is preliminary data.</text>
</comment>
<evidence type="ECO:0000256" key="8">
    <source>
        <dbReference type="ARBA" id="ARBA00022763"/>
    </source>
</evidence>
<evidence type="ECO:0000259" key="14">
    <source>
        <dbReference type="SMART" id="SM00478"/>
    </source>
</evidence>
<evidence type="ECO:0000256" key="9">
    <source>
        <dbReference type="ARBA" id="ARBA00022801"/>
    </source>
</evidence>
<comment type="similarity">
    <text evidence="3">Belongs to the Nth/MutY family.</text>
</comment>
<accession>A0ABS7RKY7</accession>
<evidence type="ECO:0000256" key="11">
    <source>
        <dbReference type="ARBA" id="ARBA00023014"/>
    </source>
</evidence>
<feature type="domain" description="HhH-GPD" evidence="14">
    <location>
        <begin position="44"/>
        <end position="196"/>
    </location>
</feature>
<keyword evidence="8" id="KW-0227">DNA damage</keyword>
<gene>
    <name evidence="15" type="ORF">K1X13_06755</name>
</gene>
<evidence type="ECO:0000256" key="12">
    <source>
        <dbReference type="ARBA" id="ARBA00023204"/>
    </source>
</evidence>
<evidence type="ECO:0000256" key="13">
    <source>
        <dbReference type="ARBA" id="ARBA00023295"/>
    </source>
</evidence>
<dbReference type="RefSeq" id="WP_221024183.1">
    <property type="nucleotide sequence ID" value="NZ_JAIEZQ010000001.1"/>
</dbReference>
<evidence type="ECO:0000256" key="4">
    <source>
        <dbReference type="ARBA" id="ARBA00012045"/>
    </source>
</evidence>